<feature type="transmembrane region" description="Helical" evidence="10">
    <location>
        <begin position="196"/>
        <end position="217"/>
    </location>
</feature>
<keyword evidence="2 10" id="KW-0812">Transmembrane</keyword>
<dbReference type="EMBL" id="BAAAQD010000013">
    <property type="protein sequence ID" value="GAA1534858.1"/>
    <property type="molecule type" value="Genomic_DNA"/>
</dbReference>
<dbReference type="InterPro" id="IPR004014">
    <property type="entry name" value="ATPase_P-typ_cation-transptr_N"/>
</dbReference>
<dbReference type="InterPro" id="IPR023214">
    <property type="entry name" value="HAD_sf"/>
</dbReference>
<dbReference type="InterPro" id="IPR006068">
    <property type="entry name" value="ATPase_P-typ_cation-transptr_C"/>
</dbReference>
<gene>
    <name evidence="14" type="ORF">GCM10009827_061270</name>
</gene>
<dbReference type="Pfam" id="PF13246">
    <property type="entry name" value="Cation_ATPase"/>
    <property type="match status" value="1"/>
</dbReference>
<dbReference type="SUPFAM" id="SSF81665">
    <property type="entry name" value="Calcium ATPase, transmembrane domain M"/>
    <property type="match status" value="1"/>
</dbReference>
<comment type="catalytic activity">
    <reaction evidence="8">
        <text>ATP + H2O = ADP + phosphate + H(+)</text>
        <dbReference type="Rhea" id="RHEA:13065"/>
        <dbReference type="ChEBI" id="CHEBI:15377"/>
        <dbReference type="ChEBI" id="CHEBI:15378"/>
        <dbReference type="ChEBI" id="CHEBI:30616"/>
        <dbReference type="ChEBI" id="CHEBI:43474"/>
        <dbReference type="ChEBI" id="CHEBI:456216"/>
    </reaction>
</comment>
<feature type="domain" description="P-type ATPase A" evidence="11">
    <location>
        <begin position="82"/>
        <end position="182"/>
    </location>
</feature>
<evidence type="ECO:0000259" key="13">
    <source>
        <dbReference type="Pfam" id="PF00690"/>
    </source>
</evidence>
<keyword evidence="5" id="KW-1278">Translocase</keyword>
<sequence length="853" mass="87712">MLRERHGRNELPAAPPPSIVARIGVQLRDPLIVVLLVAMVVTAALRDVSDLVVIALVIVLNTTVGVVQELRADRAVAALRRMAAPHARVRRDGADVSVPAAELVPGDVVRVEAGDIVPADLRVVEAVRLALDESALTGESMTVARSAGDELSAGTVTATGRATGVVVRTGEHSALGRIAALVAGQPRRQTPLQRRLVGLGKVLALTAVALSGVVFLVGVLRGQPVAEMLLAAVSLTVAAVPESLPAVVTLALALGAHRMARRSAIVRRLPAVETLGSVTVLATDKTGTLTEGLMSVERLLLPDGGEITLTGTGYAPSGTATPEPGAAGLELARALVLCNDADLDHARPAWAPVGDPMEAALLAAAGRCGIDLAVRQEFPRVAEVPFDAVRRRMTTVHTDPAGGYLVVSKGAPDVLLTTTPPVSTTDDHQAFATDGYQALAIEGYRALAAEGYRVLAVSGAHRDSIPTPEDAERDLRPLGLVALIDPVRKAAPAAVAALRDAGIEVILITGDHPATAAAIAERVGLATPGARVALGTDPTSHATPPHGPDGAAPPHSLGIDAPQNGAGGAVPVVYARTSPEQKLTIIEGLQRRGAVVAMTGDGVNDAPALRRADIGVAMGRGGTEAARQAADLVLADDNLATVATAVREGRRIYANIRRFLVYALSGGAAEVLVMLAGPWLGMPVPLLPAQILWINMITHGLPGVALGGEPAVPDLMRRRPRRPDQAILGGLAAPIAVTSALITATVLAAALWTRHAGGPWQSVLFLVLGLAQLGVALALRARGGGQRNWSLDAAVGLSLVLQLAAVWLPPLQSLLGTTPLTLTQTLACAAAAAVPGLVTFLLGHHVRRAAPTG</sequence>
<dbReference type="SUPFAM" id="SSF56784">
    <property type="entry name" value="HAD-like"/>
    <property type="match status" value="1"/>
</dbReference>
<evidence type="ECO:0000256" key="6">
    <source>
        <dbReference type="ARBA" id="ARBA00022989"/>
    </source>
</evidence>
<feature type="compositionally biased region" description="Low complexity" evidence="9">
    <location>
        <begin position="541"/>
        <end position="555"/>
    </location>
</feature>
<dbReference type="InterPro" id="IPR023298">
    <property type="entry name" value="ATPase_P-typ_TM_dom_sf"/>
</dbReference>
<feature type="transmembrane region" description="Helical" evidence="10">
    <location>
        <begin position="659"/>
        <end position="680"/>
    </location>
</feature>
<evidence type="ECO:0000313" key="15">
    <source>
        <dbReference type="Proteomes" id="UP001501470"/>
    </source>
</evidence>
<feature type="transmembrane region" description="Helical" evidence="10">
    <location>
        <begin position="758"/>
        <end position="779"/>
    </location>
</feature>
<evidence type="ECO:0000259" key="11">
    <source>
        <dbReference type="Pfam" id="PF00122"/>
    </source>
</evidence>
<reference evidence="15" key="1">
    <citation type="journal article" date="2019" name="Int. J. Syst. Evol. Microbiol.">
        <title>The Global Catalogue of Microorganisms (GCM) 10K type strain sequencing project: providing services to taxonomists for standard genome sequencing and annotation.</title>
        <authorList>
            <consortium name="The Broad Institute Genomics Platform"/>
            <consortium name="The Broad Institute Genome Sequencing Center for Infectious Disease"/>
            <person name="Wu L."/>
            <person name="Ma J."/>
        </authorList>
    </citation>
    <scope>NUCLEOTIDE SEQUENCE [LARGE SCALE GENOMIC DNA]</scope>
    <source>
        <strain evidence="15">JCM 15933</strain>
    </source>
</reference>
<dbReference type="Pfam" id="PF00122">
    <property type="entry name" value="E1-E2_ATPase"/>
    <property type="match status" value="1"/>
</dbReference>
<feature type="transmembrane region" description="Helical" evidence="10">
    <location>
        <begin position="822"/>
        <end position="843"/>
    </location>
</feature>
<feature type="transmembrane region" description="Helical" evidence="10">
    <location>
        <begin position="229"/>
        <end position="254"/>
    </location>
</feature>
<dbReference type="PRINTS" id="PR00119">
    <property type="entry name" value="CATATPASE"/>
</dbReference>
<evidence type="ECO:0000256" key="1">
    <source>
        <dbReference type="ARBA" id="ARBA00004651"/>
    </source>
</evidence>
<dbReference type="InterPro" id="IPR059000">
    <property type="entry name" value="ATPase_P-type_domA"/>
</dbReference>
<dbReference type="SUPFAM" id="SSF81653">
    <property type="entry name" value="Calcium ATPase, transduction domain A"/>
    <property type="match status" value="1"/>
</dbReference>
<protein>
    <submittedName>
        <fullName evidence="14">Calcium-translocating P-type ATPase, SERCA-type</fullName>
    </submittedName>
</protein>
<dbReference type="Pfam" id="PF00689">
    <property type="entry name" value="Cation_ATPase_C"/>
    <property type="match status" value="1"/>
</dbReference>
<dbReference type="PROSITE" id="PS00154">
    <property type="entry name" value="ATPASE_E1_E2"/>
    <property type="match status" value="1"/>
</dbReference>
<feature type="domain" description="Cation-transporting P-type ATPase C-terminal" evidence="12">
    <location>
        <begin position="683"/>
        <end position="840"/>
    </location>
</feature>
<keyword evidence="15" id="KW-1185">Reference proteome</keyword>
<evidence type="ECO:0000256" key="3">
    <source>
        <dbReference type="ARBA" id="ARBA00022741"/>
    </source>
</evidence>
<evidence type="ECO:0000256" key="4">
    <source>
        <dbReference type="ARBA" id="ARBA00022840"/>
    </source>
</evidence>
<evidence type="ECO:0000313" key="14">
    <source>
        <dbReference type="EMBL" id="GAA1534858.1"/>
    </source>
</evidence>
<feature type="region of interest" description="Disordered" evidence="9">
    <location>
        <begin position="536"/>
        <end position="558"/>
    </location>
</feature>
<dbReference type="InterPro" id="IPR036412">
    <property type="entry name" value="HAD-like_sf"/>
</dbReference>
<dbReference type="InterPro" id="IPR023299">
    <property type="entry name" value="ATPase_P-typ_cyto_dom_N"/>
</dbReference>
<dbReference type="InterPro" id="IPR001757">
    <property type="entry name" value="P_typ_ATPase"/>
</dbReference>
<evidence type="ECO:0000256" key="7">
    <source>
        <dbReference type="ARBA" id="ARBA00023136"/>
    </source>
</evidence>
<feature type="transmembrane region" description="Helical" evidence="10">
    <location>
        <begin position="791"/>
        <end position="810"/>
    </location>
</feature>
<dbReference type="Gene3D" id="2.70.150.10">
    <property type="entry name" value="Calcium-transporting ATPase, cytoplasmic transduction domain A"/>
    <property type="match status" value="1"/>
</dbReference>
<feature type="transmembrane region" description="Helical" evidence="10">
    <location>
        <begin position="686"/>
        <end position="706"/>
    </location>
</feature>
<dbReference type="InterPro" id="IPR018303">
    <property type="entry name" value="ATPase_P-typ_P_site"/>
</dbReference>
<dbReference type="Gene3D" id="3.40.1110.10">
    <property type="entry name" value="Calcium-transporting ATPase, cytoplasmic domain N"/>
    <property type="match status" value="1"/>
</dbReference>
<dbReference type="SFLD" id="SFLDS00003">
    <property type="entry name" value="Haloacid_Dehalogenase"/>
    <property type="match status" value="1"/>
</dbReference>
<feature type="domain" description="Cation-transporting P-type ATPase N-terminal" evidence="13">
    <location>
        <begin position="3"/>
        <end position="41"/>
    </location>
</feature>
<dbReference type="Proteomes" id="UP001501470">
    <property type="component" value="Unassembled WGS sequence"/>
</dbReference>
<evidence type="ECO:0000256" key="9">
    <source>
        <dbReference type="SAM" id="MobiDB-lite"/>
    </source>
</evidence>
<evidence type="ECO:0000256" key="10">
    <source>
        <dbReference type="SAM" id="Phobius"/>
    </source>
</evidence>
<name>A0ABP4M024_9ACTN</name>
<dbReference type="SUPFAM" id="SSF81660">
    <property type="entry name" value="Metal cation-transporting ATPase, ATP-binding domain N"/>
    <property type="match status" value="1"/>
</dbReference>
<dbReference type="NCBIfam" id="TIGR01494">
    <property type="entry name" value="ATPase_P-type"/>
    <property type="match status" value="2"/>
</dbReference>
<proteinExistence type="predicted"/>
<dbReference type="InterPro" id="IPR008250">
    <property type="entry name" value="ATPase_P-typ_transduc_dom_A_sf"/>
</dbReference>
<comment type="caution">
    <text evidence="14">The sequence shown here is derived from an EMBL/GenBank/DDBJ whole genome shotgun (WGS) entry which is preliminary data.</text>
</comment>
<evidence type="ECO:0000256" key="8">
    <source>
        <dbReference type="ARBA" id="ARBA00049360"/>
    </source>
</evidence>
<dbReference type="Gene3D" id="3.40.50.1000">
    <property type="entry name" value="HAD superfamily/HAD-like"/>
    <property type="match status" value="1"/>
</dbReference>
<dbReference type="SFLD" id="SFLDF00027">
    <property type="entry name" value="p-type_atpase"/>
    <property type="match status" value="1"/>
</dbReference>
<evidence type="ECO:0000259" key="12">
    <source>
        <dbReference type="Pfam" id="PF00689"/>
    </source>
</evidence>
<dbReference type="SFLD" id="SFLDG00002">
    <property type="entry name" value="C1.7:_P-type_atpase_like"/>
    <property type="match status" value="1"/>
</dbReference>
<organism evidence="14 15">
    <name type="scientific">Dactylosporangium maewongense</name>
    <dbReference type="NCBI Taxonomy" id="634393"/>
    <lineage>
        <taxon>Bacteria</taxon>
        <taxon>Bacillati</taxon>
        <taxon>Actinomycetota</taxon>
        <taxon>Actinomycetes</taxon>
        <taxon>Micromonosporales</taxon>
        <taxon>Micromonosporaceae</taxon>
        <taxon>Dactylosporangium</taxon>
    </lineage>
</organism>
<feature type="transmembrane region" description="Helical" evidence="10">
    <location>
        <begin position="727"/>
        <end position="752"/>
    </location>
</feature>
<dbReference type="Pfam" id="PF00690">
    <property type="entry name" value="Cation_ATPase_N"/>
    <property type="match status" value="1"/>
</dbReference>
<dbReference type="PRINTS" id="PR00120">
    <property type="entry name" value="HATPASE"/>
</dbReference>
<dbReference type="PANTHER" id="PTHR42861">
    <property type="entry name" value="CALCIUM-TRANSPORTING ATPASE"/>
    <property type="match status" value="1"/>
</dbReference>
<evidence type="ECO:0000256" key="5">
    <source>
        <dbReference type="ARBA" id="ARBA00022967"/>
    </source>
</evidence>
<comment type="subcellular location">
    <subcellularLocation>
        <location evidence="1">Cell membrane</location>
        <topology evidence="1">Multi-pass membrane protein</topology>
    </subcellularLocation>
</comment>
<keyword evidence="7 10" id="KW-0472">Membrane</keyword>
<evidence type="ECO:0000256" key="2">
    <source>
        <dbReference type="ARBA" id="ARBA00022692"/>
    </source>
</evidence>
<keyword evidence="4" id="KW-0067">ATP-binding</keyword>
<accession>A0ABP4M024</accession>
<dbReference type="InterPro" id="IPR044492">
    <property type="entry name" value="P_typ_ATPase_HD_dom"/>
</dbReference>
<dbReference type="Gene3D" id="1.20.1110.10">
    <property type="entry name" value="Calcium-transporting ATPase, transmembrane domain"/>
    <property type="match status" value="1"/>
</dbReference>
<keyword evidence="6 10" id="KW-1133">Transmembrane helix</keyword>
<keyword evidence="3" id="KW-0547">Nucleotide-binding</keyword>